<evidence type="ECO:0000259" key="1">
    <source>
        <dbReference type="PROSITE" id="PS50054"/>
    </source>
</evidence>
<evidence type="ECO:0000313" key="3">
    <source>
        <dbReference type="EMBL" id="CCA20778.1"/>
    </source>
</evidence>
<dbReference type="EMBL" id="FR824148">
    <property type="protein sequence ID" value="CCA20778.1"/>
    <property type="molecule type" value="Genomic_DNA"/>
</dbReference>
<dbReference type="PANTHER" id="PTHR46377">
    <property type="entry name" value="DUAL SPECIFICITY PROTEIN PHOSPHATASE 19"/>
    <property type="match status" value="1"/>
</dbReference>
<dbReference type="PROSITE" id="PS50054">
    <property type="entry name" value="TYR_PHOSPHATASE_DUAL"/>
    <property type="match status" value="1"/>
</dbReference>
<dbReference type="Gene3D" id="3.90.190.10">
    <property type="entry name" value="Protein tyrosine phosphatase superfamily"/>
    <property type="match status" value="1"/>
</dbReference>
<accession>F0WHQ3</accession>
<dbReference type="GO" id="GO:0005737">
    <property type="term" value="C:cytoplasm"/>
    <property type="evidence" value="ECO:0007669"/>
    <property type="project" value="TreeGrafter"/>
</dbReference>
<dbReference type="CDD" id="cd14498">
    <property type="entry name" value="DSP"/>
    <property type="match status" value="1"/>
</dbReference>
<dbReference type="HOGENOM" id="CLU_027074_11_9_1"/>
<evidence type="ECO:0000313" key="4">
    <source>
        <dbReference type="EMBL" id="CCA23716.1"/>
    </source>
</evidence>
<reference evidence="3" key="2">
    <citation type="submission" date="2011-02" db="EMBL/GenBank/DDBJ databases">
        <authorList>
            <person name="MacLean D."/>
        </authorList>
    </citation>
    <scope>NUCLEOTIDE SEQUENCE</scope>
</reference>
<evidence type="ECO:0000259" key="2">
    <source>
        <dbReference type="PROSITE" id="PS50056"/>
    </source>
</evidence>
<dbReference type="SMART" id="SM00195">
    <property type="entry name" value="DSPc"/>
    <property type="match status" value="1"/>
</dbReference>
<gene>
    <name evidence="3" type="primary">AlNc14C103G6110</name>
    <name evidence="4" type="synonym">AlNc14C204G8766</name>
    <name evidence="3" type="ORF">ALNC14_069210</name>
    <name evidence="4" type="ORF">ALNC14_098600</name>
</gene>
<dbReference type="GO" id="GO:0008579">
    <property type="term" value="F:JUN kinase phosphatase activity"/>
    <property type="evidence" value="ECO:0007669"/>
    <property type="project" value="TreeGrafter"/>
</dbReference>
<dbReference type="InterPro" id="IPR029021">
    <property type="entry name" value="Prot-tyrosine_phosphatase-like"/>
</dbReference>
<dbReference type="Pfam" id="PF00782">
    <property type="entry name" value="DSPc"/>
    <property type="match status" value="1"/>
</dbReference>
<reference evidence="3" key="1">
    <citation type="journal article" date="2011" name="PLoS Biol.">
        <title>Gene gain and loss during evolution of obligate parasitism in the white rust pathogen of Arabidopsis thaliana.</title>
        <authorList>
            <person name="Kemen E."/>
            <person name="Gardiner A."/>
            <person name="Schultz-Larsen T."/>
            <person name="Kemen A.C."/>
            <person name="Balmuth A.L."/>
            <person name="Robert-Seilaniantz A."/>
            <person name="Bailey K."/>
            <person name="Holub E."/>
            <person name="Studholme D.J."/>
            <person name="Maclean D."/>
            <person name="Jones J.D."/>
        </authorList>
    </citation>
    <scope>NUCLEOTIDE SEQUENCE</scope>
</reference>
<feature type="domain" description="Tyrosine specific protein phosphatases" evidence="2">
    <location>
        <begin position="36"/>
        <end position="95"/>
    </location>
</feature>
<sequence length="114" mass="13269">MRYSLITIPKEILSRFPQHFTYTRFDLTDLPSTDLKECIAFSIAFINRCVQADEKVLVHCSAGKSRSIAIVTAYLMHSRGIPFHKAYECIRSVRPQAQMNSGFRTQLREWNFDH</sequence>
<organism evidence="3">
    <name type="scientific">Albugo laibachii Nc14</name>
    <dbReference type="NCBI Taxonomy" id="890382"/>
    <lineage>
        <taxon>Eukaryota</taxon>
        <taxon>Sar</taxon>
        <taxon>Stramenopiles</taxon>
        <taxon>Oomycota</taxon>
        <taxon>Peronosporomycetes</taxon>
        <taxon>Albuginales</taxon>
        <taxon>Albuginaceae</taxon>
        <taxon>Albugo</taxon>
    </lineage>
</organism>
<feature type="domain" description="Tyrosine-protein phosphatase" evidence="1">
    <location>
        <begin position="1"/>
        <end position="114"/>
    </location>
</feature>
<dbReference type="AlphaFoldDB" id="F0WHQ3"/>
<dbReference type="EMBL" id="FR824249">
    <property type="protein sequence ID" value="CCA23716.1"/>
    <property type="molecule type" value="Genomic_DNA"/>
</dbReference>
<dbReference type="InterPro" id="IPR000340">
    <property type="entry name" value="Dual-sp_phosphatase_cat-dom"/>
</dbReference>
<protein>
    <submittedName>
        <fullName evidence="3">Uncharacterized protein AlNc14C103G6110</fullName>
    </submittedName>
    <submittedName>
        <fullName evidence="4">Uncharacterized protein AlNc14C204G8766</fullName>
    </submittedName>
</protein>
<proteinExistence type="predicted"/>
<dbReference type="PROSITE" id="PS50056">
    <property type="entry name" value="TYR_PHOSPHATASE_2"/>
    <property type="match status" value="1"/>
</dbReference>
<dbReference type="SUPFAM" id="SSF52799">
    <property type="entry name" value="(Phosphotyrosine protein) phosphatases II"/>
    <property type="match status" value="1"/>
</dbReference>
<dbReference type="PANTHER" id="PTHR46377:SF1">
    <property type="entry name" value="DUAL SPECIFICITY PROTEIN PHOSPHATASE 19"/>
    <property type="match status" value="1"/>
</dbReference>
<name>F0WHQ3_9STRA</name>
<dbReference type="InterPro" id="IPR020422">
    <property type="entry name" value="TYR_PHOSPHATASE_DUAL_dom"/>
</dbReference>
<dbReference type="InterPro" id="IPR000387">
    <property type="entry name" value="Tyr_Pase_dom"/>
</dbReference>